<feature type="transmembrane region" description="Helical" evidence="6">
    <location>
        <begin position="20"/>
        <end position="44"/>
    </location>
</feature>
<feature type="transmembrane region" description="Helical" evidence="6">
    <location>
        <begin position="303"/>
        <end position="322"/>
    </location>
</feature>
<sequence length="385" mass="42122">MEEVVPSHGHGHGDDTEGVVVAKGVSMAVLFCASMICGIVPLFLAKRFRWISTDEAQNLKSKNRVVMSLLSFGGGVLLSTTFLHLLPEVQENVDYLQIMGRLREFDFSLPPLLMCCGFFIMYLVEELVHIYIHHRERQNGQTAQLVRNLSVRRSRAGSADTNGEKSVTNSIANLTDPPTMKMSKDPELNHHGHSHNHSHMPITQVDDVTSALRGLLIVLALSIHELFEGLAVGLESSTSHVWYMLGAVSAHKLVIAFCIGVELIATRTKTWLSVIYITTFAIVSPLGIGIGLILVGGQGATAAGVYSVVLQGLASGTLLYVIFFEIWKSDRTGILQYFAALIGFGLMFGLQLLTGHSHSHSHGDDDHGHSHDHGHTHDHGHSHDH</sequence>
<evidence type="ECO:0000256" key="1">
    <source>
        <dbReference type="ARBA" id="ARBA00004141"/>
    </source>
</evidence>
<evidence type="ECO:0000313" key="8">
    <source>
        <dbReference type="Proteomes" id="UP000053240"/>
    </source>
</evidence>
<proteinExistence type="predicted"/>
<dbReference type="PANTHER" id="PTHR11040">
    <property type="entry name" value="ZINC/IRON TRANSPORTER"/>
    <property type="match status" value="1"/>
</dbReference>
<dbReference type="OrthoDB" id="448280at2759"/>
<keyword evidence="4 6" id="KW-0472">Membrane</keyword>
<dbReference type="PANTHER" id="PTHR11040:SF203">
    <property type="entry name" value="FI18611P1-RELATED"/>
    <property type="match status" value="1"/>
</dbReference>
<evidence type="ECO:0000313" key="7">
    <source>
        <dbReference type="EMBL" id="KPJ18153.1"/>
    </source>
</evidence>
<organism evidence="7 8">
    <name type="scientific">Papilio machaon</name>
    <name type="common">Old World swallowtail butterfly</name>
    <dbReference type="NCBI Taxonomy" id="76193"/>
    <lineage>
        <taxon>Eukaryota</taxon>
        <taxon>Metazoa</taxon>
        <taxon>Ecdysozoa</taxon>
        <taxon>Arthropoda</taxon>
        <taxon>Hexapoda</taxon>
        <taxon>Insecta</taxon>
        <taxon>Pterygota</taxon>
        <taxon>Neoptera</taxon>
        <taxon>Endopterygota</taxon>
        <taxon>Lepidoptera</taxon>
        <taxon>Glossata</taxon>
        <taxon>Ditrysia</taxon>
        <taxon>Papilionoidea</taxon>
        <taxon>Papilionidae</taxon>
        <taxon>Papilioninae</taxon>
        <taxon>Papilio</taxon>
    </lineage>
</organism>
<feature type="transmembrane region" description="Helical" evidence="6">
    <location>
        <begin position="107"/>
        <end position="128"/>
    </location>
</feature>
<dbReference type="Proteomes" id="UP000053240">
    <property type="component" value="Unassembled WGS sequence"/>
</dbReference>
<feature type="transmembrane region" description="Helical" evidence="6">
    <location>
        <begin position="240"/>
        <end position="264"/>
    </location>
</feature>
<reference evidence="7 8" key="1">
    <citation type="journal article" date="2015" name="Nat. Commun.">
        <title>Outbred genome sequencing and CRISPR/Cas9 gene editing in butterflies.</title>
        <authorList>
            <person name="Li X."/>
            <person name="Fan D."/>
            <person name="Zhang W."/>
            <person name="Liu G."/>
            <person name="Zhang L."/>
            <person name="Zhao L."/>
            <person name="Fang X."/>
            <person name="Chen L."/>
            <person name="Dong Y."/>
            <person name="Chen Y."/>
            <person name="Ding Y."/>
            <person name="Zhao R."/>
            <person name="Feng M."/>
            <person name="Zhu Y."/>
            <person name="Feng Y."/>
            <person name="Jiang X."/>
            <person name="Zhu D."/>
            <person name="Xiang H."/>
            <person name="Feng X."/>
            <person name="Li S."/>
            <person name="Wang J."/>
            <person name="Zhang G."/>
            <person name="Kronforst M.R."/>
            <person name="Wang W."/>
        </authorList>
    </citation>
    <scope>NUCLEOTIDE SEQUENCE [LARGE SCALE GENOMIC DNA]</scope>
    <source>
        <strain evidence="7">Ya'a_city_454_Pm</strain>
        <tissue evidence="7">Whole body</tissue>
    </source>
</reference>
<gene>
    <name evidence="7" type="ORF">RR48_12001</name>
</gene>
<name>A0A194RJZ6_PAPMA</name>
<keyword evidence="3 6" id="KW-1133">Transmembrane helix</keyword>
<dbReference type="STRING" id="76193.A0A194RJZ6"/>
<dbReference type="KEGG" id="pmac:106721499"/>
<dbReference type="EMBL" id="KQ460045">
    <property type="protein sequence ID" value="KPJ18153.1"/>
    <property type="molecule type" value="Genomic_DNA"/>
</dbReference>
<evidence type="ECO:0000256" key="5">
    <source>
        <dbReference type="SAM" id="MobiDB-lite"/>
    </source>
</evidence>
<dbReference type="GO" id="GO:0005385">
    <property type="term" value="F:zinc ion transmembrane transporter activity"/>
    <property type="evidence" value="ECO:0007669"/>
    <property type="project" value="TreeGrafter"/>
</dbReference>
<feature type="transmembrane region" description="Helical" evidence="6">
    <location>
        <begin position="214"/>
        <end position="234"/>
    </location>
</feature>
<evidence type="ECO:0000256" key="4">
    <source>
        <dbReference type="ARBA" id="ARBA00023136"/>
    </source>
</evidence>
<feature type="region of interest" description="Disordered" evidence="5">
    <location>
        <begin position="361"/>
        <end position="385"/>
    </location>
</feature>
<dbReference type="Pfam" id="PF02535">
    <property type="entry name" value="Zip"/>
    <property type="match status" value="1"/>
</dbReference>
<evidence type="ECO:0000256" key="2">
    <source>
        <dbReference type="ARBA" id="ARBA00022692"/>
    </source>
</evidence>
<keyword evidence="2 6" id="KW-0812">Transmembrane</keyword>
<evidence type="ECO:0000256" key="3">
    <source>
        <dbReference type="ARBA" id="ARBA00022989"/>
    </source>
</evidence>
<feature type="region of interest" description="Disordered" evidence="5">
    <location>
        <begin position="154"/>
        <end position="180"/>
    </location>
</feature>
<accession>A0A194RJZ6</accession>
<dbReference type="GO" id="GO:0005886">
    <property type="term" value="C:plasma membrane"/>
    <property type="evidence" value="ECO:0007669"/>
    <property type="project" value="TreeGrafter"/>
</dbReference>
<feature type="transmembrane region" description="Helical" evidence="6">
    <location>
        <begin position="271"/>
        <end position="297"/>
    </location>
</feature>
<evidence type="ECO:0000256" key="6">
    <source>
        <dbReference type="SAM" id="Phobius"/>
    </source>
</evidence>
<comment type="subcellular location">
    <subcellularLocation>
        <location evidence="1">Membrane</location>
        <topology evidence="1">Multi-pass membrane protein</topology>
    </subcellularLocation>
</comment>
<dbReference type="AlphaFoldDB" id="A0A194RJZ6"/>
<dbReference type="FunCoup" id="A0A194RJZ6">
    <property type="interactions" value="268"/>
</dbReference>
<keyword evidence="8" id="KW-1185">Reference proteome</keyword>
<feature type="compositionally biased region" description="Polar residues" evidence="5">
    <location>
        <begin position="159"/>
        <end position="173"/>
    </location>
</feature>
<dbReference type="InParanoid" id="A0A194RJZ6"/>
<dbReference type="InterPro" id="IPR003689">
    <property type="entry name" value="ZIP"/>
</dbReference>
<feature type="transmembrane region" description="Helical" evidence="6">
    <location>
        <begin position="65"/>
        <end position="87"/>
    </location>
</feature>
<feature type="transmembrane region" description="Helical" evidence="6">
    <location>
        <begin position="334"/>
        <end position="353"/>
    </location>
</feature>
<protein>
    <submittedName>
        <fullName evidence="7">Zinc transporter ZIP1</fullName>
    </submittedName>
</protein>